<organism evidence="2 3">
    <name type="scientific">Flavivirga jejuensis</name>
    <dbReference type="NCBI Taxonomy" id="870487"/>
    <lineage>
        <taxon>Bacteria</taxon>
        <taxon>Pseudomonadati</taxon>
        <taxon>Bacteroidota</taxon>
        <taxon>Flavobacteriia</taxon>
        <taxon>Flavobacteriales</taxon>
        <taxon>Flavobacteriaceae</taxon>
        <taxon>Flavivirga</taxon>
    </lineage>
</organism>
<keyword evidence="3" id="KW-1185">Reference proteome</keyword>
<dbReference type="Proteomes" id="UP001176806">
    <property type="component" value="Unassembled WGS sequence"/>
</dbReference>
<dbReference type="PANTHER" id="PTHR43792">
    <property type="entry name" value="GNAT FAMILY, PUTATIVE (AFU_ORTHOLOGUE AFUA_3G00765)-RELATED-RELATED"/>
    <property type="match status" value="1"/>
</dbReference>
<dbReference type="SUPFAM" id="SSF55729">
    <property type="entry name" value="Acyl-CoA N-acyltransferases (Nat)"/>
    <property type="match status" value="1"/>
</dbReference>
<evidence type="ECO:0000259" key="1">
    <source>
        <dbReference type="Pfam" id="PF13302"/>
    </source>
</evidence>
<dbReference type="Pfam" id="PF13302">
    <property type="entry name" value="Acetyltransf_3"/>
    <property type="match status" value="1"/>
</dbReference>
<sequence length="180" mass="20992">MLSFKGYNITPIQLQDAWSLCNFIVANEERLKRYFPKTLEQNLTPDLSKFFVEKKVKQFSLKEEFLFTIKANESGELVGLVYIKELNWDKKQGEFAYCIGYPFEGKGITTKTISIVSEYAFTDLNLETLQIIVHKDNIASVKVAENCNFIWKRTLNNEFTPSGERPLNMELYELYNEIET</sequence>
<protein>
    <submittedName>
        <fullName evidence="2">GNAT family N-acetyltransferase</fullName>
    </submittedName>
</protein>
<evidence type="ECO:0000313" key="2">
    <source>
        <dbReference type="EMBL" id="MDO5972603.1"/>
    </source>
</evidence>
<dbReference type="Gene3D" id="3.40.630.30">
    <property type="match status" value="1"/>
</dbReference>
<comment type="caution">
    <text evidence="2">The sequence shown here is derived from an EMBL/GenBank/DDBJ whole genome shotgun (WGS) entry which is preliminary data.</text>
</comment>
<dbReference type="InterPro" id="IPR000182">
    <property type="entry name" value="GNAT_dom"/>
</dbReference>
<reference evidence="2" key="1">
    <citation type="submission" date="2023-07" db="EMBL/GenBank/DDBJ databases">
        <title>Two novel species in the genus Flavivirga.</title>
        <authorList>
            <person name="Kwon K."/>
        </authorList>
    </citation>
    <scope>NUCLEOTIDE SEQUENCE</scope>
    <source>
        <strain evidence="2">KACC 14158</strain>
    </source>
</reference>
<dbReference type="EMBL" id="JAUOEL010000001">
    <property type="protein sequence ID" value="MDO5972603.1"/>
    <property type="molecule type" value="Genomic_DNA"/>
</dbReference>
<feature type="domain" description="N-acetyltransferase" evidence="1">
    <location>
        <begin position="9"/>
        <end position="149"/>
    </location>
</feature>
<dbReference type="InterPro" id="IPR051531">
    <property type="entry name" value="N-acetyltransferase"/>
</dbReference>
<proteinExistence type="predicted"/>
<name>A0ABT8WHK4_9FLAO</name>
<evidence type="ECO:0000313" key="3">
    <source>
        <dbReference type="Proteomes" id="UP001176806"/>
    </source>
</evidence>
<dbReference type="RefSeq" id="WP_303299667.1">
    <property type="nucleotide sequence ID" value="NZ_BAABDA010000042.1"/>
</dbReference>
<gene>
    <name evidence="2" type="ORF">Q4Q40_00275</name>
</gene>
<accession>A0ABT8WHK4</accession>
<dbReference type="InterPro" id="IPR016181">
    <property type="entry name" value="Acyl_CoA_acyltransferase"/>
</dbReference>